<accession>A0A1H3B249</accession>
<dbReference type="Proteomes" id="UP000198569">
    <property type="component" value="Unassembled WGS sequence"/>
</dbReference>
<proteinExistence type="predicted"/>
<dbReference type="STRING" id="229203.SAMN05444338_109128"/>
<keyword evidence="2" id="KW-1185">Reference proteome</keyword>
<gene>
    <name evidence="1" type="ORF">SAMN05444338_109128</name>
</gene>
<organism evidence="1 2">
    <name type="scientific">Flavobacterium degerlachei</name>
    <dbReference type="NCBI Taxonomy" id="229203"/>
    <lineage>
        <taxon>Bacteria</taxon>
        <taxon>Pseudomonadati</taxon>
        <taxon>Bacteroidota</taxon>
        <taxon>Flavobacteriia</taxon>
        <taxon>Flavobacteriales</taxon>
        <taxon>Flavobacteriaceae</taxon>
        <taxon>Flavobacterium</taxon>
    </lineage>
</organism>
<dbReference type="EMBL" id="FNMV01000009">
    <property type="protein sequence ID" value="SDX35731.1"/>
    <property type="molecule type" value="Genomic_DNA"/>
</dbReference>
<protein>
    <submittedName>
        <fullName evidence="1">Uncharacterized protein</fullName>
    </submittedName>
</protein>
<dbReference type="OrthoDB" id="9914727at2"/>
<sequence length="72" mass="8219">MLTVQTNIALQLVGTLTQEELTVFVKEFEKLQKPVAICKPKKIKPRTIYPTFDDCMKYVRNLHGIQAQGKLA</sequence>
<dbReference type="RefSeq" id="WP_091432896.1">
    <property type="nucleotide sequence ID" value="NZ_FNMV01000009.1"/>
</dbReference>
<dbReference type="AlphaFoldDB" id="A0A1H3B249"/>
<evidence type="ECO:0000313" key="1">
    <source>
        <dbReference type="EMBL" id="SDX35731.1"/>
    </source>
</evidence>
<name>A0A1H3B249_9FLAO</name>
<reference evidence="2" key="1">
    <citation type="submission" date="2016-10" db="EMBL/GenBank/DDBJ databases">
        <authorList>
            <person name="Varghese N."/>
            <person name="Submissions S."/>
        </authorList>
    </citation>
    <scope>NUCLEOTIDE SEQUENCE [LARGE SCALE GENOMIC DNA]</scope>
    <source>
        <strain evidence="2">DSM 15718</strain>
    </source>
</reference>
<evidence type="ECO:0000313" key="2">
    <source>
        <dbReference type="Proteomes" id="UP000198569"/>
    </source>
</evidence>